<sequence>MNRKQKGQLAEEAACRFLLLNGVYVIDRNWRCRSGEIDIVAEDGEELVFVEVRSKQESSPYGTALDAVDARKQLQVRRTAEVYLHQQQRFDAKIRFDVIGVEFKVDGKWQITHVPYAF</sequence>
<comment type="caution">
    <text evidence="3">The sequence shown here is derived from an EMBL/GenBank/DDBJ whole genome shotgun (WGS) entry which is preliminary data.</text>
</comment>
<dbReference type="CDD" id="cd20736">
    <property type="entry name" value="PoNe_Nuclease"/>
    <property type="match status" value="1"/>
</dbReference>
<dbReference type="InterPro" id="IPR011856">
    <property type="entry name" value="tRNA_endonuc-like_dom_sf"/>
</dbReference>
<dbReference type="PANTHER" id="PTHR34039:SF1">
    <property type="entry name" value="UPF0102 PROTEIN YRAN"/>
    <property type="match status" value="1"/>
</dbReference>
<dbReference type="PANTHER" id="PTHR34039">
    <property type="entry name" value="UPF0102 PROTEIN YRAN"/>
    <property type="match status" value="1"/>
</dbReference>
<dbReference type="HAMAP" id="MF_00048">
    <property type="entry name" value="UPF0102"/>
    <property type="match status" value="1"/>
</dbReference>
<gene>
    <name evidence="3" type="ORF">ACFPXP_07470</name>
</gene>
<dbReference type="Proteomes" id="UP001596250">
    <property type="component" value="Unassembled WGS sequence"/>
</dbReference>
<name>A0ABW1IMG9_9BACL</name>
<evidence type="ECO:0000256" key="1">
    <source>
        <dbReference type="ARBA" id="ARBA00006738"/>
    </source>
</evidence>
<keyword evidence="4" id="KW-1185">Reference proteome</keyword>
<evidence type="ECO:0000256" key="2">
    <source>
        <dbReference type="HAMAP-Rule" id="MF_00048"/>
    </source>
</evidence>
<dbReference type="InterPro" id="IPR003509">
    <property type="entry name" value="UPF0102_YraN-like"/>
</dbReference>
<dbReference type="NCBIfam" id="TIGR00252">
    <property type="entry name" value="YraN family protein"/>
    <property type="match status" value="1"/>
</dbReference>
<organism evidence="3 4">
    <name type="scientific">Marinicrinis lubricantis</name>
    <dbReference type="NCBI Taxonomy" id="2086470"/>
    <lineage>
        <taxon>Bacteria</taxon>
        <taxon>Bacillati</taxon>
        <taxon>Bacillota</taxon>
        <taxon>Bacilli</taxon>
        <taxon>Bacillales</taxon>
        <taxon>Paenibacillaceae</taxon>
    </lineage>
</organism>
<proteinExistence type="inferred from homology"/>
<dbReference type="NCBIfam" id="NF009150">
    <property type="entry name" value="PRK12497.1-3"/>
    <property type="match status" value="1"/>
</dbReference>
<accession>A0ABW1IMG9</accession>
<dbReference type="SUPFAM" id="SSF52980">
    <property type="entry name" value="Restriction endonuclease-like"/>
    <property type="match status" value="1"/>
</dbReference>
<comment type="similarity">
    <text evidence="1 2">Belongs to the UPF0102 family.</text>
</comment>
<dbReference type="EMBL" id="JBHSQV010000036">
    <property type="protein sequence ID" value="MFC5986272.1"/>
    <property type="molecule type" value="Genomic_DNA"/>
</dbReference>
<dbReference type="InterPro" id="IPR011335">
    <property type="entry name" value="Restrct_endonuc-II-like"/>
</dbReference>
<dbReference type="RefSeq" id="WP_379893603.1">
    <property type="nucleotide sequence ID" value="NZ_CBCSCT010000001.1"/>
</dbReference>
<evidence type="ECO:0000313" key="3">
    <source>
        <dbReference type="EMBL" id="MFC5986272.1"/>
    </source>
</evidence>
<dbReference type="Pfam" id="PF02021">
    <property type="entry name" value="UPF0102"/>
    <property type="match status" value="1"/>
</dbReference>
<reference evidence="4" key="1">
    <citation type="journal article" date="2019" name="Int. J. Syst. Evol. Microbiol.">
        <title>The Global Catalogue of Microorganisms (GCM) 10K type strain sequencing project: providing services to taxonomists for standard genome sequencing and annotation.</title>
        <authorList>
            <consortium name="The Broad Institute Genomics Platform"/>
            <consortium name="The Broad Institute Genome Sequencing Center for Infectious Disease"/>
            <person name="Wu L."/>
            <person name="Ma J."/>
        </authorList>
    </citation>
    <scope>NUCLEOTIDE SEQUENCE [LARGE SCALE GENOMIC DNA]</scope>
    <source>
        <strain evidence="4">CCM 8749</strain>
    </source>
</reference>
<protein>
    <recommendedName>
        <fullName evidence="2">UPF0102 protein ACFPXP_07470</fullName>
    </recommendedName>
</protein>
<dbReference type="NCBIfam" id="NF009154">
    <property type="entry name" value="PRK12497.3-3"/>
    <property type="match status" value="1"/>
</dbReference>
<evidence type="ECO:0000313" key="4">
    <source>
        <dbReference type="Proteomes" id="UP001596250"/>
    </source>
</evidence>
<dbReference type="Gene3D" id="3.40.1350.10">
    <property type="match status" value="1"/>
</dbReference>